<dbReference type="InterPro" id="IPR007214">
    <property type="entry name" value="YbaK/aa-tRNA-synth-assoc-dom"/>
</dbReference>
<dbReference type="InterPro" id="IPR040285">
    <property type="entry name" value="ProX/PRXD1"/>
</dbReference>
<comment type="caution">
    <text evidence="3">The sequence shown here is derived from an EMBL/GenBank/DDBJ whole genome shotgun (WGS) entry which is preliminary data.</text>
</comment>
<accession>A0A4R1J8Q8</accession>
<feature type="domain" description="YbaK/aminoacyl-tRNA synthetase-associated" evidence="2">
    <location>
        <begin position="30"/>
        <end position="157"/>
    </location>
</feature>
<evidence type="ECO:0000313" key="3">
    <source>
        <dbReference type="EMBL" id="TCK46946.1"/>
    </source>
</evidence>
<dbReference type="Proteomes" id="UP000295565">
    <property type="component" value="Unassembled WGS sequence"/>
</dbReference>
<sequence>MNQYDPFLEKRQCIAGALATLNISYQCYQHPPLANCHQADELSLVREGTRIKTLFLQDNPGKRHFLLVVPGHIHVDLKQLAKNNLTKRLGFASARRLHKYLNLTPGSVSPLGVIFDKDQKVELWIEQNLWQDAKALQCHPGDNRQTWVIDKNDLERFFHWSDHEFKLVSLNE</sequence>
<evidence type="ECO:0000313" key="4">
    <source>
        <dbReference type="Proteomes" id="UP000295565"/>
    </source>
</evidence>
<dbReference type="GO" id="GO:0002161">
    <property type="term" value="F:aminoacyl-tRNA deacylase activity"/>
    <property type="evidence" value="ECO:0007669"/>
    <property type="project" value="InterPro"/>
</dbReference>
<reference evidence="3 4" key="1">
    <citation type="submission" date="2019-03" db="EMBL/GenBank/DDBJ databases">
        <title>Genomic Encyclopedia of Type Strains, Phase IV (KMG-IV): sequencing the most valuable type-strain genomes for metagenomic binning, comparative biology and taxonomic classification.</title>
        <authorList>
            <person name="Goeker M."/>
        </authorList>
    </citation>
    <scope>NUCLEOTIDE SEQUENCE [LARGE SCALE GENOMIC DNA]</scope>
    <source>
        <strain evidence="3 4">DSM 18577</strain>
    </source>
</reference>
<evidence type="ECO:0000259" key="2">
    <source>
        <dbReference type="Pfam" id="PF04073"/>
    </source>
</evidence>
<gene>
    <name evidence="3" type="ORF">EV690_3098</name>
</gene>
<dbReference type="AlphaFoldDB" id="A0A4R1J8Q8"/>
<evidence type="ECO:0000256" key="1">
    <source>
        <dbReference type="ARBA" id="ARBA00010201"/>
    </source>
</evidence>
<dbReference type="SUPFAM" id="SSF55826">
    <property type="entry name" value="YbaK/ProRS associated domain"/>
    <property type="match status" value="1"/>
</dbReference>
<comment type="similarity">
    <text evidence="1">Belongs to the PRORSD1 family.</text>
</comment>
<keyword evidence="4" id="KW-1185">Reference proteome</keyword>
<dbReference type="Gene3D" id="3.90.960.10">
    <property type="entry name" value="YbaK/aminoacyl-tRNA synthetase-associated domain"/>
    <property type="match status" value="1"/>
</dbReference>
<organism evidence="3 4">
    <name type="scientific">Celerinatantimonas diazotrophica</name>
    <dbReference type="NCBI Taxonomy" id="412034"/>
    <lineage>
        <taxon>Bacteria</taxon>
        <taxon>Pseudomonadati</taxon>
        <taxon>Pseudomonadota</taxon>
        <taxon>Gammaproteobacteria</taxon>
        <taxon>Celerinatantimonadaceae</taxon>
        <taxon>Celerinatantimonas</taxon>
    </lineage>
</organism>
<dbReference type="OrthoDB" id="5145315at2"/>
<proteinExistence type="inferred from homology"/>
<name>A0A4R1J8Q8_9GAMM</name>
<dbReference type="InterPro" id="IPR036754">
    <property type="entry name" value="YbaK/aa-tRNA-synt-asso_dom_sf"/>
</dbReference>
<dbReference type="EMBL" id="SMGD01000016">
    <property type="protein sequence ID" value="TCK46946.1"/>
    <property type="molecule type" value="Genomic_DNA"/>
</dbReference>
<dbReference type="PANTHER" id="PTHR31423">
    <property type="entry name" value="YBAK DOMAIN-CONTAINING PROTEIN"/>
    <property type="match status" value="1"/>
</dbReference>
<protein>
    <submittedName>
        <fullName evidence="3">Ala-tRNA(Pro) hydrolase</fullName>
    </submittedName>
</protein>
<dbReference type="PANTHER" id="PTHR31423:SF3">
    <property type="entry name" value="PROLYL-TRNA SYNTHETASE ASSOCIATED DOMAIN-CONTAINING PROTEIN 1-RELATED"/>
    <property type="match status" value="1"/>
</dbReference>
<dbReference type="RefSeq" id="WP_131913843.1">
    <property type="nucleotide sequence ID" value="NZ_OU594967.1"/>
</dbReference>
<keyword evidence="3" id="KW-0378">Hydrolase</keyword>
<dbReference type="Pfam" id="PF04073">
    <property type="entry name" value="tRNA_edit"/>
    <property type="match status" value="1"/>
</dbReference>